<name>A0ABS0V786_9PSED</name>
<dbReference type="InterPro" id="IPR037883">
    <property type="entry name" value="Knr4/Smi1-like_sf"/>
</dbReference>
<dbReference type="RefSeq" id="WP_198708881.1">
    <property type="nucleotide sequence ID" value="NZ_JAEILM010000132.1"/>
</dbReference>
<protein>
    <submittedName>
        <fullName evidence="1">SMI1/KNR4 family protein</fullName>
    </submittedName>
</protein>
<proteinExistence type="predicted"/>
<evidence type="ECO:0000313" key="1">
    <source>
        <dbReference type="EMBL" id="MBI6636166.1"/>
    </source>
</evidence>
<dbReference type="Gene3D" id="3.40.1580.10">
    <property type="entry name" value="SMI1/KNR4-like"/>
    <property type="match status" value="1"/>
</dbReference>
<dbReference type="SUPFAM" id="SSF160631">
    <property type="entry name" value="SMI1/KNR4-like"/>
    <property type="match status" value="1"/>
</dbReference>
<dbReference type="Proteomes" id="UP000607562">
    <property type="component" value="Unassembled WGS sequence"/>
</dbReference>
<reference evidence="1 2" key="1">
    <citation type="submission" date="2020-12" db="EMBL/GenBank/DDBJ databases">
        <title>Comparative genomic insights into the epidemiology and virulence of plant pathogenic Pseudomonads from Turkey.</title>
        <authorList>
            <person name="Dillon M."/>
            <person name="Ruiz-Bedoya T."/>
            <person name="Bendalovic-Torma C."/>
            <person name="Guttman K.M."/>
            <person name="Kwak H."/>
            <person name="Middleton M.A."/>
            <person name="Wang P.W."/>
            <person name="Horuz S."/>
            <person name="Aysan Y."/>
            <person name="Guttman D.S."/>
        </authorList>
    </citation>
    <scope>NUCLEOTIDE SEQUENCE [LARGE SCALE GENOMIC DNA]</scope>
    <source>
        <strain evidence="1 2">Marul_2_1</strain>
    </source>
</reference>
<comment type="caution">
    <text evidence="1">The sequence shown here is derived from an EMBL/GenBank/DDBJ whole genome shotgun (WGS) entry which is preliminary data.</text>
</comment>
<keyword evidence="2" id="KW-1185">Reference proteome</keyword>
<dbReference type="EMBL" id="JAEILM010000132">
    <property type="protein sequence ID" value="MBI6636166.1"/>
    <property type="molecule type" value="Genomic_DNA"/>
</dbReference>
<organism evidence="1 2">
    <name type="scientific">Pseudomonas paralactis</name>
    <dbReference type="NCBI Taxonomy" id="1615673"/>
    <lineage>
        <taxon>Bacteria</taxon>
        <taxon>Pseudomonadati</taxon>
        <taxon>Pseudomonadota</taxon>
        <taxon>Gammaproteobacteria</taxon>
        <taxon>Pseudomonadales</taxon>
        <taxon>Pseudomonadaceae</taxon>
        <taxon>Pseudomonas</taxon>
    </lineage>
</organism>
<dbReference type="Pfam" id="PF14568">
    <property type="entry name" value="SUKH_6"/>
    <property type="match status" value="1"/>
</dbReference>
<sequence>MSDLVLKRRTSPPTNIHILERSINTRLPNEFRLFIEKYNMDNFTLGAISFGINDDYIEQLIEMNSDDEFSRWWTGSFRPSNTIAIATSDPYTILLNTENGKISAITSESKMTNLETIACNFSMFARGVGTIFLKQGNPSEVEIAVRAENGEFWRELSI</sequence>
<evidence type="ECO:0000313" key="2">
    <source>
        <dbReference type="Proteomes" id="UP000607562"/>
    </source>
</evidence>
<accession>A0ABS0V786</accession>
<gene>
    <name evidence="1" type="ORF">YA0871_26305</name>
</gene>